<organism evidence="5 6">
    <name type="scientific">Candidatus Raymondbacteria bacterium RIFOXYD12_FULL_49_13</name>
    <dbReference type="NCBI Taxonomy" id="1817890"/>
    <lineage>
        <taxon>Bacteria</taxon>
        <taxon>Raymondiibacteriota</taxon>
    </lineage>
</organism>
<evidence type="ECO:0000256" key="2">
    <source>
        <dbReference type="ARBA" id="ARBA00022741"/>
    </source>
</evidence>
<dbReference type="FunFam" id="3.40.50.300:FF:000056">
    <property type="entry name" value="Cell division ATP-binding protein FtsE"/>
    <property type="match status" value="1"/>
</dbReference>
<dbReference type="GO" id="GO:0016887">
    <property type="term" value="F:ATP hydrolysis activity"/>
    <property type="evidence" value="ECO:0007669"/>
    <property type="project" value="InterPro"/>
</dbReference>
<evidence type="ECO:0000256" key="1">
    <source>
        <dbReference type="ARBA" id="ARBA00005417"/>
    </source>
</evidence>
<comment type="similarity">
    <text evidence="1">Belongs to the ABC transporter superfamily.</text>
</comment>
<dbReference type="InterPro" id="IPR003593">
    <property type="entry name" value="AAA+_ATPase"/>
</dbReference>
<evidence type="ECO:0000256" key="3">
    <source>
        <dbReference type="ARBA" id="ARBA00022840"/>
    </source>
</evidence>
<dbReference type="InterPro" id="IPR015854">
    <property type="entry name" value="ABC_transpr_LolD-like"/>
</dbReference>
<dbReference type="Gene3D" id="3.40.50.300">
    <property type="entry name" value="P-loop containing nucleotide triphosphate hydrolases"/>
    <property type="match status" value="1"/>
</dbReference>
<name>A0A1F7FBR7_UNCRA</name>
<proteinExistence type="inferred from homology"/>
<sequence length="222" mass="25082">MIQFTNVTKHFKKNWAVLENITFSIDRGEFVFVTGKSGAGKSTLLNHMYMKLLPTSGEVVVDSFSSCLARKKEIALLRRKVGMIFQEFLLLNDRNVYENIALPLRLAGLSEDEIRKRTLKILSYTSLSHKMQEQVTYLSSGEKQRICIARALVNDPLLILADEPTGNLDKENSDEIISLLQNIHGQGTAIVMATHNTDLVASRPFRRIHLENGRMPDTVAEH</sequence>
<feature type="domain" description="ABC transporter" evidence="4">
    <location>
        <begin position="2"/>
        <end position="222"/>
    </location>
</feature>
<accession>A0A1F7FBR7</accession>
<dbReference type="InterPro" id="IPR017871">
    <property type="entry name" value="ABC_transporter-like_CS"/>
</dbReference>
<dbReference type="GO" id="GO:0005886">
    <property type="term" value="C:plasma membrane"/>
    <property type="evidence" value="ECO:0007669"/>
    <property type="project" value="TreeGrafter"/>
</dbReference>
<dbReference type="PANTHER" id="PTHR24220">
    <property type="entry name" value="IMPORT ATP-BINDING PROTEIN"/>
    <property type="match status" value="1"/>
</dbReference>
<dbReference type="Pfam" id="PF00005">
    <property type="entry name" value="ABC_tran"/>
    <property type="match status" value="1"/>
</dbReference>
<evidence type="ECO:0000313" key="5">
    <source>
        <dbReference type="EMBL" id="OGK04051.1"/>
    </source>
</evidence>
<evidence type="ECO:0000313" key="6">
    <source>
        <dbReference type="Proteomes" id="UP000179243"/>
    </source>
</evidence>
<protein>
    <recommendedName>
        <fullName evidence="4">ABC transporter domain-containing protein</fullName>
    </recommendedName>
</protein>
<keyword evidence="3" id="KW-0067">ATP-binding</keyword>
<dbReference type="EMBL" id="MFYX01000077">
    <property type="protein sequence ID" value="OGK04051.1"/>
    <property type="molecule type" value="Genomic_DNA"/>
</dbReference>
<comment type="caution">
    <text evidence="5">The sequence shown here is derived from an EMBL/GenBank/DDBJ whole genome shotgun (WGS) entry which is preliminary data.</text>
</comment>
<keyword evidence="2" id="KW-0547">Nucleotide-binding</keyword>
<dbReference type="InterPro" id="IPR003439">
    <property type="entry name" value="ABC_transporter-like_ATP-bd"/>
</dbReference>
<dbReference type="PROSITE" id="PS00211">
    <property type="entry name" value="ABC_TRANSPORTER_1"/>
    <property type="match status" value="1"/>
</dbReference>
<dbReference type="SUPFAM" id="SSF52540">
    <property type="entry name" value="P-loop containing nucleoside triphosphate hydrolases"/>
    <property type="match status" value="1"/>
</dbReference>
<dbReference type="SMART" id="SM00382">
    <property type="entry name" value="AAA"/>
    <property type="match status" value="1"/>
</dbReference>
<dbReference type="AlphaFoldDB" id="A0A1F7FBR7"/>
<gene>
    <name evidence="5" type="ORF">A2519_00935</name>
</gene>
<dbReference type="PANTHER" id="PTHR24220:SF470">
    <property type="entry name" value="CELL DIVISION ATP-BINDING PROTEIN FTSE"/>
    <property type="match status" value="1"/>
</dbReference>
<dbReference type="GO" id="GO:0022857">
    <property type="term" value="F:transmembrane transporter activity"/>
    <property type="evidence" value="ECO:0007669"/>
    <property type="project" value="TreeGrafter"/>
</dbReference>
<dbReference type="PROSITE" id="PS50893">
    <property type="entry name" value="ABC_TRANSPORTER_2"/>
    <property type="match status" value="1"/>
</dbReference>
<reference evidence="5 6" key="1">
    <citation type="journal article" date="2016" name="Nat. Commun.">
        <title>Thousands of microbial genomes shed light on interconnected biogeochemical processes in an aquifer system.</title>
        <authorList>
            <person name="Anantharaman K."/>
            <person name="Brown C.T."/>
            <person name="Hug L.A."/>
            <person name="Sharon I."/>
            <person name="Castelle C.J."/>
            <person name="Probst A.J."/>
            <person name="Thomas B.C."/>
            <person name="Singh A."/>
            <person name="Wilkins M.J."/>
            <person name="Karaoz U."/>
            <person name="Brodie E.L."/>
            <person name="Williams K.H."/>
            <person name="Hubbard S.S."/>
            <person name="Banfield J.F."/>
        </authorList>
    </citation>
    <scope>NUCLEOTIDE SEQUENCE [LARGE SCALE GENOMIC DNA]</scope>
</reference>
<dbReference type="GO" id="GO:0005524">
    <property type="term" value="F:ATP binding"/>
    <property type="evidence" value="ECO:0007669"/>
    <property type="project" value="UniProtKB-KW"/>
</dbReference>
<dbReference type="InterPro" id="IPR027417">
    <property type="entry name" value="P-loop_NTPase"/>
</dbReference>
<evidence type="ECO:0000259" key="4">
    <source>
        <dbReference type="PROSITE" id="PS50893"/>
    </source>
</evidence>
<dbReference type="Proteomes" id="UP000179243">
    <property type="component" value="Unassembled WGS sequence"/>
</dbReference>